<protein>
    <submittedName>
        <fullName evidence="1">Uncharacterized protein</fullName>
    </submittedName>
</protein>
<dbReference type="EMBL" id="PEDL01000001">
    <property type="protein sequence ID" value="PHV72192.1"/>
    <property type="molecule type" value="Genomic_DNA"/>
</dbReference>
<name>A0AC61DH06_9FIRM</name>
<comment type="caution">
    <text evidence="1">The sequence shown here is derived from an EMBL/GenBank/DDBJ whole genome shotgun (WGS) entry which is preliminary data.</text>
</comment>
<evidence type="ECO:0000313" key="2">
    <source>
        <dbReference type="Proteomes" id="UP000224460"/>
    </source>
</evidence>
<reference evidence="1" key="1">
    <citation type="submission" date="2017-10" db="EMBL/GenBank/DDBJ databases">
        <title>Genome sequence of cellulolytic Lachnospiraceae bacterium XHS1971 isolated from hotspring sediment.</title>
        <authorList>
            <person name="Vasudevan G."/>
            <person name="Joshi A.J."/>
            <person name="Hivarkar S."/>
            <person name="Lanjekar V.B."/>
            <person name="Dhakephalkar P.K."/>
            <person name="Dagar S."/>
        </authorList>
    </citation>
    <scope>NUCLEOTIDE SEQUENCE</scope>
    <source>
        <strain evidence="1">XHS1971</strain>
    </source>
</reference>
<sequence>MANYTTNYNLKKPLGTENYNIEDQNGNMDIIDQKLGEQAEQISGCLEKMGPLTGLMTSVKTNIVAAINSLCTLASTTVNGLMSKEDKNKLDGIAIGANNYVHPGSGTNPHGTTKADVGLGSVLNYGVATTAEAQVATSNVKYMTPALVKTLLQYQVQNGGVSMIKSVQRGVVAAGTASGTTVAIASVNISKAVVILSSSYGGTSKAPAHAELTSSTSLSVYAANVSENDLYWQVLEFY</sequence>
<organism evidence="1 2">
    <name type="scientific">Sporanaerobium hydrogeniformans</name>
    <dbReference type="NCBI Taxonomy" id="3072179"/>
    <lineage>
        <taxon>Bacteria</taxon>
        <taxon>Bacillati</taxon>
        <taxon>Bacillota</taxon>
        <taxon>Clostridia</taxon>
        <taxon>Lachnospirales</taxon>
        <taxon>Lachnospiraceae</taxon>
        <taxon>Sporanaerobium</taxon>
    </lineage>
</organism>
<keyword evidence="2" id="KW-1185">Reference proteome</keyword>
<accession>A0AC61DH06</accession>
<evidence type="ECO:0000313" key="1">
    <source>
        <dbReference type="EMBL" id="PHV72192.1"/>
    </source>
</evidence>
<gene>
    <name evidence="1" type="ORF">CS063_01585</name>
</gene>
<dbReference type="Proteomes" id="UP000224460">
    <property type="component" value="Unassembled WGS sequence"/>
</dbReference>
<proteinExistence type="predicted"/>